<dbReference type="AlphaFoldDB" id="A0A7M5UVT5"/>
<dbReference type="OrthoDB" id="49605at2759"/>
<dbReference type="Pfam" id="PF09409">
    <property type="entry name" value="PUB"/>
    <property type="match status" value="1"/>
</dbReference>
<feature type="region of interest" description="Disordered" evidence="1">
    <location>
        <begin position="42"/>
        <end position="110"/>
    </location>
</feature>
<feature type="compositionally biased region" description="Polar residues" evidence="1">
    <location>
        <begin position="83"/>
        <end position="99"/>
    </location>
</feature>
<dbReference type="InterPro" id="IPR029071">
    <property type="entry name" value="Ubiquitin-like_domsf"/>
</dbReference>
<dbReference type="Gene3D" id="3.10.20.90">
    <property type="entry name" value="Phosphatidylinositol 3-kinase Catalytic Subunit, Chain A, domain 1"/>
    <property type="match status" value="1"/>
</dbReference>
<keyword evidence="4" id="KW-1185">Reference proteome</keyword>
<feature type="compositionally biased region" description="Polar residues" evidence="1">
    <location>
        <begin position="42"/>
        <end position="72"/>
    </location>
</feature>
<dbReference type="Gene3D" id="1.20.58.2190">
    <property type="match status" value="1"/>
</dbReference>
<evidence type="ECO:0000256" key="1">
    <source>
        <dbReference type="SAM" id="MobiDB-lite"/>
    </source>
</evidence>
<reference evidence="3" key="1">
    <citation type="submission" date="2021-01" db="UniProtKB">
        <authorList>
            <consortium name="EnsemblMetazoa"/>
        </authorList>
    </citation>
    <scope>IDENTIFICATION</scope>
</reference>
<dbReference type="InterPro" id="IPR018997">
    <property type="entry name" value="PUB_domain"/>
</dbReference>
<protein>
    <recommendedName>
        <fullName evidence="2">UBX domain-containing protein</fullName>
    </recommendedName>
</protein>
<dbReference type="PANTHER" id="PTHR23153">
    <property type="entry name" value="UBX-RELATED"/>
    <property type="match status" value="1"/>
</dbReference>
<evidence type="ECO:0000259" key="2">
    <source>
        <dbReference type="PROSITE" id="PS50033"/>
    </source>
</evidence>
<accession>A0A7M5UVT5</accession>
<dbReference type="Pfam" id="PF00789">
    <property type="entry name" value="UBX"/>
    <property type="match status" value="1"/>
</dbReference>
<feature type="domain" description="UBX" evidence="2">
    <location>
        <begin position="356"/>
        <end position="426"/>
    </location>
</feature>
<dbReference type="EnsemblMetazoa" id="CLYHEMT006615.1">
    <property type="protein sequence ID" value="CLYHEMP006615.1"/>
    <property type="gene ID" value="CLYHEMG006615"/>
</dbReference>
<dbReference type="CDD" id="cd16119">
    <property type="entry name" value="UBX_UBXN6"/>
    <property type="match status" value="1"/>
</dbReference>
<dbReference type="GO" id="GO:0005737">
    <property type="term" value="C:cytoplasm"/>
    <property type="evidence" value="ECO:0007669"/>
    <property type="project" value="TreeGrafter"/>
</dbReference>
<dbReference type="InterPro" id="IPR036339">
    <property type="entry name" value="PUB-like_dom_sf"/>
</dbReference>
<dbReference type="SMART" id="SM00166">
    <property type="entry name" value="UBX"/>
    <property type="match status" value="1"/>
</dbReference>
<dbReference type="SMART" id="SM00580">
    <property type="entry name" value="PUG"/>
    <property type="match status" value="1"/>
</dbReference>
<dbReference type="InterPro" id="IPR001012">
    <property type="entry name" value="UBX_dom"/>
</dbReference>
<dbReference type="PANTHER" id="PTHR23153:SF38">
    <property type="entry name" value="UBX DOMAIN-CONTAINING PROTEIN 6"/>
    <property type="match status" value="1"/>
</dbReference>
<proteinExistence type="predicted"/>
<dbReference type="Proteomes" id="UP000594262">
    <property type="component" value="Unplaced"/>
</dbReference>
<dbReference type="CDD" id="cd10460">
    <property type="entry name" value="PUB_UBXD1"/>
    <property type="match status" value="1"/>
</dbReference>
<name>A0A7M5UVT5_9CNID</name>
<dbReference type="InterPro" id="IPR042774">
    <property type="entry name" value="UBXN6_PUB"/>
</dbReference>
<sequence>MISNQMKCFVFRGLIKSVYTMNKLKSFFERKKLDNKFKQIGSGHTLSESRSQDAGSSRAQLPTQRQIPSSGASRAGEAALARLQQQHGQPKKPSSSTATWKHKSEAEKMKQEMLASDNATVPIKKPATIVKDHSLAVDGLFYNCPVYPACLPWGEIHDHLHQCLLRELPDEPLMISVTMIHTLNRDKVKKEACITILSRYIQNILDHPGEEKYRKIRKGNKVFQEKVQPIIGVEEFLTKGAGFQLQTVDNSEAGTSEEFYVMSEEIASNIEQIQIAKEMLAQAEGLEIILDRNLKVFTASAKASQMKVPDSFFNVSSDEVKQTQMDMTNTVEKSKELRTKAMRDGDNGPKRIYRYCIIRVRFPDGLIIQGTFKASEKLSDVKNFVRENLALDWLPFDVVDTIGKPFSKETESLSSLKLTPAALLNFRIDQNVNEIAASSQGGQVRFLKEDVMILLQEL</sequence>
<dbReference type="PROSITE" id="PS50033">
    <property type="entry name" value="UBX"/>
    <property type="match status" value="1"/>
</dbReference>
<dbReference type="SUPFAM" id="SSF143503">
    <property type="entry name" value="PUG domain-like"/>
    <property type="match status" value="1"/>
</dbReference>
<dbReference type="SUPFAM" id="SSF54236">
    <property type="entry name" value="Ubiquitin-like"/>
    <property type="match status" value="1"/>
</dbReference>
<evidence type="ECO:0000313" key="3">
    <source>
        <dbReference type="EnsemblMetazoa" id="CLYHEMP006615.1"/>
    </source>
</evidence>
<evidence type="ECO:0000313" key="4">
    <source>
        <dbReference type="Proteomes" id="UP000594262"/>
    </source>
</evidence>
<organism evidence="3 4">
    <name type="scientific">Clytia hemisphaerica</name>
    <dbReference type="NCBI Taxonomy" id="252671"/>
    <lineage>
        <taxon>Eukaryota</taxon>
        <taxon>Metazoa</taxon>
        <taxon>Cnidaria</taxon>
        <taxon>Hydrozoa</taxon>
        <taxon>Hydroidolina</taxon>
        <taxon>Leptothecata</taxon>
        <taxon>Obeliida</taxon>
        <taxon>Clytiidae</taxon>
        <taxon>Clytia</taxon>
    </lineage>
</organism>